<dbReference type="GO" id="GO:0004674">
    <property type="term" value="F:protein serine/threonine kinase activity"/>
    <property type="evidence" value="ECO:0007669"/>
    <property type="project" value="UniProtKB-KW"/>
</dbReference>
<dbReference type="PANTHER" id="PTHR43289">
    <property type="entry name" value="MITOGEN-ACTIVATED PROTEIN KINASE KINASE KINASE 20-RELATED"/>
    <property type="match status" value="1"/>
</dbReference>
<dbReference type="Proteomes" id="UP000812844">
    <property type="component" value="Unassembled WGS sequence"/>
</dbReference>
<feature type="domain" description="Protein kinase" evidence="8">
    <location>
        <begin position="13"/>
        <end position="267"/>
    </location>
</feature>
<accession>A0ABS6W7M7</accession>
<dbReference type="PROSITE" id="PS00108">
    <property type="entry name" value="PROTEIN_KINASE_ST"/>
    <property type="match status" value="1"/>
</dbReference>
<dbReference type="CDD" id="cd14014">
    <property type="entry name" value="STKc_PknB_like"/>
    <property type="match status" value="1"/>
</dbReference>
<dbReference type="PANTHER" id="PTHR43289:SF6">
    <property type="entry name" value="SERINE_THREONINE-PROTEIN KINASE NEKL-3"/>
    <property type="match status" value="1"/>
</dbReference>
<dbReference type="Pfam" id="PF00069">
    <property type="entry name" value="Pkinase"/>
    <property type="match status" value="1"/>
</dbReference>
<evidence type="ECO:0000256" key="6">
    <source>
        <dbReference type="ARBA" id="ARBA00022840"/>
    </source>
</evidence>
<dbReference type="EC" id="2.7.11.1" evidence="1"/>
<dbReference type="InterPro" id="IPR008271">
    <property type="entry name" value="Ser/Thr_kinase_AS"/>
</dbReference>
<proteinExistence type="predicted"/>
<evidence type="ECO:0000256" key="4">
    <source>
        <dbReference type="ARBA" id="ARBA00022741"/>
    </source>
</evidence>
<evidence type="ECO:0000256" key="5">
    <source>
        <dbReference type="ARBA" id="ARBA00022777"/>
    </source>
</evidence>
<protein>
    <recommendedName>
        <fullName evidence="1">non-specific serine/threonine protein kinase</fullName>
        <ecNumber evidence="1">2.7.11.1</ecNumber>
    </recommendedName>
</protein>
<dbReference type="EMBL" id="JAHBBD010000006">
    <property type="protein sequence ID" value="MBW3082496.1"/>
    <property type="molecule type" value="Genomic_DNA"/>
</dbReference>
<gene>
    <name evidence="9" type="ORF">KIH73_03725</name>
</gene>
<keyword evidence="3" id="KW-0808">Transferase</keyword>
<evidence type="ECO:0000256" key="3">
    <source>
        <dbReference type="ARBA" id="ARBA00022679"/>
    </source>
</evidence>
<organism evidence="9 10">
    <name type="scientific">Bifidobacterium phasiani</name>
    <dbReference type="NCBI Taxonomy" id="2834431"/>
    <lineage>
        <taxon>Bacteria</taxon>
        <taxon>Bacillati</taxon>
        <taxon>Actinomycetota</taxon>
        <taxon>Actinomycetes</taxon>
        <taxon>Bifidobacteriales</taxon>
        <taxon>Bifidobacteriaceae</taxon>
        <taxon>Bifidobacterium</taxon>
    </lineage>
</organism>
<name>A0ABS6W7M7_9BIFI</name>
<reference evidence="9 10" key="1">
    <citation type="submission" date="2021-05" db="EMBL/GenBank/DDBJ databases">
        <title>Phylogenetic classification of ten novel species belonging to the genus Bifidobacterium comprising B. colchicus sp. nov., B. abeli sp. nov., B. bicoloris sp. nov., B. guerezis sp. nov., B. rosaliae sp. nov., B. santillanensis sp. nov., B. argentati sp. nov., B. amazzoni sp. nov., B. pluviali sp. nov., and B. pinnaculum sp. nov.</title>
        <authorList>
            <person name="Lugli G.A."/>
            <person name="Ruiz Garcia L."/>
            <person name="Margolles A."/>
            <person name="Ventura M."/>
        </authorList>
    </citation>
    <scope>NUCLEOTIDE SEQUENCE [LARGE SCALE GENOMIC DNA]</scope>
    <source>
        <strain evidence="9 10">6T3</strain>
    </source>
</reference>
<evidence type="ECO:0000313" key="9">
    <source>
        <dbReference type="EMBL" id="MBW3082496.1"/>
    </source>
</evidence>
<dbReference type="PROSITE" id="PS50011">
    <property type="entry name" value="PROTEIN_KINASE_DOM"/>
    <property type="match status" value="1"/>
</dbReference>
<evidence type="ECO:0000259" key="8">
    <source>
        <dbReference type="PROSITE" id="PS50011"/>
    </source>
</evidence>
<keyword evidence="5 9" id="KW-0418">Kinase</keyword>
<sequence>MRLIAGQLIHRRYRLDSRLAQGGMGEVWKGYDIQLGRPVAIKALRSDAGDSEAKLRRLRAEAHNSANLAHPNIAALFEYYEHDGIGFLIMEYVPSKSLADRYHEKGAMDPIELLPILAQTARGLYVAHSHGVIHRDVKPANIMVSDTGEVKITDFGVSYSTNQEQITQDGMVVGTAQYISPEQAQGKHATPQSDIYSLGVVAYEGLCGHRPFTGATPVDIAAAHVNNPVPPLPDTVDLQLSQFVMSMLQKDPLDRPKDALVVARTLTRIERRLLDQQTQQAETITVAPGGRMPRRVMSAPHVNESVVRLSALMAPRPHVTHINGSTVGGNATPPTQGNGREQQ</sequence>
<keyword evidence="4" id="KW-0547">Nucleotide-binding</keyword>
<feature type="region of interest" description="Disordered" evidence="7">
    <location>
        <begin position="320"/>
        <end position="343"/>
    </location>
</feature>
<dbReference type="InterPro" id="IPR000719">
    <property type="entry name" value="Prot_kinase_dom"/>
</dbReference>
<evidence type="ECO:0000313" key="10">
    <source>
        <dbReference type="Proteomes" id="UP000812844"/>
    </source>
</evidence>
<dbReference type="RefSeq" id="WP_219080684.1">
    <property type="nucleotide sequence ID" value="NZ_JAHBBD010000006.1"/>
</dbReference>
<keyword evidence="6" id="KW-0067">ATP-binding</keyword>
<feature type="compositionally biased region" description="Polar residues" evidence="7">
    <location>
        <begin position="322"/>
        <end position="343"/>
    </location>
</feature>
<comment type="caution">
    <text evidence="9">The sequence shown here is derived from an EMBL/GenBank/DDBJ whole genome shotgun (WGS) entry which is preliminary data.</text>
</comment>
<keyword evidence="2 9" id="KW-0723">Serine/threonine-protein kinase</keyword>
<evidence type="ECO:0000256" key="2">
    <source>
        <dbReference type="ARBA" id="ARBA00022527"/>
    </source>
</evidence>
<keyword evidence="10" id="KW-1185">Reference proteome</keyword>
<dbReference type="SMART" id="SM00220">
    <property type="entry name" value="S_TKc"/>
    <property type="match status" value="1"/>
</dbReference>
<evidence type="ECO:0000256" key="7">
    <source>
        <dbReference type="SAM" id="MobiDB-lite"/>
    </source>
</evidence>
<evidence type="ECO:0000256" key="1">
    <source>
        <dbReference type="ARBA" id="ARBA00012513"/>
    </source>
</evidence>